<evidence type="ECO:0000256" key="4">
    <source>
        <dbReference type="ARBA" id="ARBA00022989"/>
    </source>
</evidence>
<evidence type="ECO:0000256" key="5">
    <source>
        <dbReference type="ARBA" id="ARBA00023136"/>
    </source>
</evidence>
<evidence type="ECO:0000256" key="3">
    <source>
        <dbReference type="ARBA" id="ARBA00022692"/>
    </source>
</evidence>
<keyword evidence="4 6" id="KW-1133">Transmembrane helix</keyword>
<dbReference type="eggNOG" id="COG1284">
    <property type="taxonomic scope" value="Bacteria"/>
</dbReference>
<feature type="transmembrane region" description="Helical" evidence="6">
    <location>
        <begin position="16"/>
        <end position="35"/>
    </location>
</feature>
<feature type="transmembrane region" description="Helical" evidence="6">
    <location>
        <begin position="182"/>
        <end position="200"/>
    </location>
</feature>
<dbReference type="STRING" id="883112.HMPREF9707_01277"/>
<dbReference type="Pfam" id="PF02588">
    <property type="entry name" value="YitT_membrane"/>
    <property type="match status" value="1"/>
</dbReference>
<comment type="subcellular location">
    <subcellularLocation>
        <location evidence="1">Cell membrane</location>
        <topology evidence="1">Multi-pass membrane protein</topology>
    </subcellularLocation>
</comment>
<protein>
    <recommendedName>
        <fullName evidence="9">YitT family protein</fullName>
    </recommendedName>
</protein>
<dbReference type="GO" id="GO:0005886">
    <property type="term" value="C:plasma membrane"/>
    <property type="evidence" value="ECO:0007669"/>
    <property type="project" value="UniProtKB-SubCell"/>
</dbReference>
<name>K1LBW8_9LACT</name>
<evidence type="ECO:0008006" key="9">
    <source>
        <dbReference type="Google" id="ProtNLM"/>
    </source>
</evidence>
<feature type="transmembrane region" description="Helical" evidence="6">
    <location>
        <begin position="110"/>
        <end position="134"/>
    </location>
</feature>
<keyword evidence="3 6" id="KW-0812">Transmembrane</keyword>
<organism evidence="7 8">
    <name type="scientific">Falseniella ignava CCUG 37419</name>
    <dbReference type="NCBI Taxonomy" id="883112"/>
    <lineage>
        <taxon>Bacteria</taxon>
        <taxon>Bacillati</taxon>
        <taxon>Bacillota</taxon>
        <taxon>Bacilli</taxon>
        <taxon>Lactobacillales</taxon>
        <taxon>Aerococcaceae</taxon>
        <taxon>Falseniella</taxon>
    </lineage>
</organism>
<dbReference type="InterPro" id="IPR003740">
    <property type="entry name" value="YitT"/>
</dbReference>
<evidence type="ECO:0000313" key="7">
    <source>
        <dbReference type="EMBL" id="EKB54100.1"/>
    </source>
</evidence>
<dbReference type="InterPro" id="IPR051461">
    <property type="entry name" value="UPF0750_membrane"/>
</dbReference>
<dbReference type="HOGENOM" id="CLU_063199_4_0_9"/>
<evidence type="ECO:0000256" key="1">
    <source>
        <dbReference type="ARBA" id="ARBA00004651"/>
    </source>
</evidence>
<feature type="transmembrane region" description="Helical" evidence="6">
    <location>
        <begin position="62"/>
        <end position="79"/>
    </location>
</feature>
<reference evidence="7 8" key="1">
    <citation type="submission" date="2012-07" db="EMBL/GenBank/DDBJ databases">
        <title>The Genome Sequence of Facklamia ignava CCUG 37419.</title>
        <authorList>
            <consortium name="The Broad Institute Genome Sequencing Platform"/>
            <person name="Earl A."/>
            <person name="Ward D."/>
            <person name="Feldgarden M."/>
            <person name="Gevers D."/>
            <person name="Huys G."/>
            <person name="Walker B."/>
            <person name="Young S.K."/>
            <person name="Zeng Q."/>
            <person name="Gargeya S."/>
            <person name="Fitzgerald M."/>
            <person name="Haas B."/>
            <person name="Abouelleil A."/>
            <person name="Alvarado L."/>
            <person name="Arachchi H.M."/>
            <person name="Berlin A.M."/>
            <person name="Chapman S.B."/>
            <person name="Goldberg J."/>
            <person name="Griggs A."/>
            <person name="Gujja S."/>
            <person name="Hansen M."/>
            <person name="Howarth C."/>
            <person name="Imamovic A."/>
            <person name="Larimer J."/>
            <person name="McCowen C."/>
            <person name="Montmayeur A."/>
            <person name="Murphy C."/>
            <person name="Neiman D."/>
            <person name="Pearson M."/>
            <person name="Priest M."/>
            <person name="Roberts A."/>
            <person name="Saif S."/>
            <person name="Shea T."/>
            <person name="Sisk P."/>
            <person name="Sykes S."/>
            <person name="Wortman J."/>
            <person name="Nusbaum C."/>
            <person name="Birren B."/>
        </authorList>
    </citation>
    <scope>NUCLEOTIDE SEQUENCE [LARGE SCALE GENOMIC DNA]</scope>
    <source>
        <strain evidence="7 8">CCUG 37419</strain>
    </source>
</reference>
<keyword evidence="8" id="KW-1185">Reference proteome</keyword>
<dbReference type="EMBL" id="AGZE01000034">
    <property type="protein sequence ID" value="EKB54100.1"/>
    <property type="molecule type" value="Genomic_DNA"/>
</dbReference>
<dbReference type="PANTHER" id="PTHR33545">
    <property type="entry name" value="UPF0750 MEMBRANE PROTEIN YITT-RELATED"/>
    <property type="match status" value="1"/>
</dbReference>
<sequence length="212" mass="23123">MFRRLLSKVFLSKDEMLIVAIGTAIMAFGIVNVHIPSQITEGGILGLVLFFYRVLRWNPSRTGLVLDMTCYLIGFSLLGKSFIKRAAHASVFFALFYRFFLWMGPVLPDLYHLPVIAAIVGGIFIGIGCGLCVSQGSAAGGDDALAMVISRLGKFSISRAYLLTDGIVLLLSLAYINPGRLIFSFITTIVSSLIIGQFEIHFPSFSLSAETV</sequence>
<feature type="transmembrane region" description="Helical" evidence="6">
    <location>
        <begin position="155"/>
        <end position="176"/>
    </location>
</feature>
<evidence type="ECO:0000256" key="6">
    <source>
        <dbReference type="SAM" id="Phobius"/>
    </source>
</evidence>
<dbReference type="PANTHER" id="PTHR33545:SF10">
    <property type="entry name" value="UPF0750 MEMBRANE PROTEIN YPJC"/>
    <property type="match status" value="1"/>
</dbReference>
<accession>K1LBW8</accession>
<gene>
    <name evidence="7" type="ORF">HMPREF9707_01277</name>
</gene>
<dbReference type="RefSeq" id="WP_006701920.1">
    <property type="nucleotide sequence ID" value="NZ_JH932301.1"/>
</dbReference>
<keyword evidence="2" id="KW-1003">Cell membrane</keyword>
<dbReference type="Proteomes" id="UP000005147">
    <property type="component" value="Unassembled WGS sequence"/>
</dbReference>
<evidence type="ECO:0000313" key="8">
    <source>
        <dbReference type="Proteomes" id="UP000005147"/>
    </source>
</evidence>
<evidence type="ECO:0000256" key="2">
    <source>
        <dbReference type="ARBA" id="ARBA00022475"/>
    </source>
</evidence>
<comment type="caution">
    <text evidence="7">The sequence shown here is derived from an EMBL/GenBank/DDBJ whole genome shotgun (WGS) entry which is preliminary data.</text>
</comment>
<keyword evidence="5 6" id="KW-0472">Membrane</keyword>
<feature type="transmembrane region" description="Helical" evidence="6">
    <location>
        <begin position="86"/>
        <end position="104"/>
    </location>
</feature>
<dbReference type="AlphaFoldDB" id="K1LBW8"/>
<dbReference type="PATRIC" id="fig|883112.3.peg.1272"/>
<proteinExistence type="predicted"/>